<comment type="caution">
    <text evidence="4">The sequence shown here is derived from an EMBL/GenBank/DDBJ whole genome shotgun (WGS) entry which is preliminary data.</text>
</comment>
<name>A0AAD4Q847_9AGAM</name>
<protein>
    <recommendedName>
        <fullName evidence="3">DUF6535 domain-containing protein</fullName>
    </recommendedName>
</protein>
<gene>
    <name evidence="4" type="ORF">EDB92DRAFT_1954589</name>
</gene>
<dbReference type="InterPro" id="IPR045338">
    <property type="entry name" value="DUF6535"/>
</dbReference>
<dbReference type="EMBL" id="JAKELL010000154">
    <property type="protein sequence ID" value="KAH8979844.1"/>
    <property type="molecule type" value="Genomic_DNA"/>
</dbReference>
<reference evidence="4" key="1">
    <citation type="submission" date="2022-01" db="EMBL/GenBank/DDBJ databases">
        <title>Comparative genomics reveals a dynamic genome evolution in the ectomycorrhizal milk-cap (Lactarius) mushrooms.</title>
        <authorList>
            <consortium name="DOE Joint Genome Institute"/>
            <person name="Lebreton A."/>
            <person name="Tang N."/>
            <person name="Kuo A."/>
            <person name="LaButti K."/>
            <person name="Drula E."/>
            <person name="Barry K."/>
            <person name="Clum A."/>
            <person name="Lipzen A."/>
            <person name="Mousain D."/>
            <person name="Ng V."/>
            <person name="Wang R."/>
            <person name="Wang X."/>
            <person name="Dai Y."/>
            <person name="Henrissat B."/>
            <person name="Grigoriev I.V."/>
            <person name="Guerin-Laguette A."/>
            <person name="Yu F."/>
            <person name="Martin F.M."/>
        </authorList>
    </citation>
    <scope>NUCLEOTIDE SEQUENCE</scope>
    <source>
        <strain evidence="4">QP</strain>
    </source>
</reference>
<feature type="domain" description="DUF6535" evidence="3">
    <location>
        <begin position="63"/>
        <end position="245"/>
    </location>
</feature>
<evidence type="ECO:0000259" key="3">
    <source>
        <dbReference type="Pfam" id="PF20153"/>
    </source>
</evidence>
<keyword evidence="5" id="KW-1185">Reference proteome</keyword>
<feature type="region of interest" description="Disordered" evidence="2">
    <location>
        <begin position="374"/>
        <end position="402"/>
    </location>
</feature>
<dbReference type="Proteomes" id="UP001201163">
    <property type="component" value="Unassembled WGS sequence"/>
</dbReference>
<proteinExistence type="predicted"/>
<feature type="coiled-coil region" evidence="1">
    <location>
        <begin position="574"/>
        <end position="604"/>
    </location>
</feature>
<evidence type="ECO:0000313" key="4">
    <source>
        <dbReference type="EMBL" id="KAH8979844.1"/>
    </source>
</evidence>
<organism evidence="4 5">
    <name type="scientific">Lactarius akahatsu</name>
    <dbReference type="NCBI Taxonomy" id="416441"/>
    <lineage>
        <taxon>Eukaryota</taxon>
        <taxon>Fungi</taxon>
        <taxon>Dikarya</taxon>
        <taxon>Basidiomycota</taxon>
        <taxon>Agaricomycotina</taxon>
        <taxon>Agaricomycetes</taxon>
        <taxon>Russulales</taxon>
        <taxon>Russulaceae</taxon>
        <taxon>Lactarius</taxon>
    </lineage>
</organism>
<evidence type="ECO:0000256" key="1">
    <source>
        <dbReference type="SAM" id="Coils"/>
    </source>
</evidence>
<dbReference type="Pfam" id="PF20153">
    <property type="entry name" value="DUF6535"/>
    <property type="match status" value="1"/>
</dbReference>
<dbReference type="AlphaFoldDB" id="A0AAD4Q847"/>
<feature type="region of interest" description="Disordered" evidence="2">
    <location>
        <begin position="1"/>
        <end position="53"/>
    </location>
</feature>
<accession>A0AAD4Q847</accession>
<evidence type="ECO:0000256" key="2">
    <source>
        <dbReference type="SAM" id="MobiDB-lite"/>
    </source>
</evidence>
<sequence length="893" mass="100739">MPGYPENVADPELGESVPLGGEATETLEDSGGGESGNPSSDGPFPPMSHKERRDFDDGANVLWTLYGKEAKTHEARFERLAADMDGIPTFAGLFAAVLTSFLVQSIQNLQTNPMEQSTYYQQQSVAMLAQISHQIASITPQVPVAPTPPPPYPAFHPSSSDVRVNIYWVTGLVCSLSAALLATVVQQWVRSYMQVFQQYDHPLKRARFRQFFFEGADGMRTLAGAVQRLIQLSLFCFFLGLGDSMLNTDTTVGVTTIIPICVCGSLYLYSVSAPLRNLQSPHQNLFSRVIFFLMQKFRRPYFFDARLLRNKCTPMSIEEYQEELVMEEIERKKRDVRAIQWLVGNTTATGEMEPLVLAIPGAFNTEWGREVWKDVSSQGRSDPDTSDSQPDRSPPGRVSLKHHPSQFLEGTAVGAICRCVRYLCETCSNRSYFPNEEARRRRMRACVEAAASLVCCINFRLEWLGEGEVGKLVSEIGQIDHLNQLPTTTSDPSFIVRWTCLSLVTIQRILGGKRLAVLARYALNGLARFQSEYGQPDDTAWRSAQRIEECLETAWERVEELRQAFEPLAQKRTREQVEKILRNHESQISELERIKTEADRLEDVDWRISLYQEAMDEDTYRLMRQLPGVTFDERHRSDSFLISDIFNVPLTGSFPARPQLIFPGQQVQALTRLGPKLREVLDGRVADGHNEVLETLKSVDQVPVSVRRRGGSMTRQLCRLQDIRDGGGLGFTVELFFLSLKQLLLVPSLHESNSVFYIGAFKIITSHWEETRESLGTQHILLNIICDLIIRDRGVFSNFSYPESITTMLLDVVGNMLQGYVGPDEHIRGAEQEIEGVDSRICMDMGLRSRALAAIPRPHASGHFADAVIDRHEHENSLLLTPGSQEYQNHWHA</sequence>
<evidence type="ECO:0000313" key="5">
    <source>
        <dbReference type="Proteomes" id="UP001201163"/>
    </source>
</evidence>
<keyword evidence="1" id="KW-0175">Coiled coil</keyword>